<dbReference type="Pfam" id="PF00144">
    <property type="entry name" value="Beta-lactamase"/>
    <property type="match status" value="1"/>
</dbReference>
<dbReference type="RefSeq" id="XP_031023903.1">
    <property type="nucleotide sequence ID" value="XM_031170138.1"/>
</dbReference>
<name>A0A507C451_9FUNG</name>
<dbReference type="STRING" id="1806994.A0A507C451"/>
<dbReference type="InterPro" id="IPR012338">
    <property type="entry name" value="Beta-lactam/transpept-like"/>
</dbReference>
<evidence type="ECO:0000256" key="1">
    <source>
        <dbReference type="SAM" id="MobiDB-lite"/>
    </source>
</evidence>
<sequence length="588" mass="66298">MEKPIIPHIRTESLPSTDHHNPLQLNDEQNSPPPISPISPSASILFRRPFRSRILFKAGHRLFKRTKSHEHLASHSHAHTKRTYLSKGIRRFLIWTGILSFVNWRYWTGAVNQPLVCNIVGMRCPTWPIGGVIKEGFESVGEAFWQNFQDGYEVGASFVAYVGEEPVVDLFGGYHSRLFKRKYTNESLQIVFSSSKAVEGIAIAYLVDRGKLDYNERIAAYWPEFAQGNKENVTLAHLLGHRAGVTYLDNDNQPTLQEISDLDQMAELLARQPHNFNGSVVQGYQAVTRGWYLNEIARRVDGRTLGQIIRQDIMPGLDVEFYLGLPQDKENRVSPIMGYPALRTMAKLLLPSRFQTEPLPPTVRRALFDSSSISYKATRGSSPKQIRPWPHSHNRREVWASEGPSYGGITNAKSLARLAAVMANGGSFDGFTLIKNHSTMRSTEIPLPRLPDVVLHRNLTFATGGWALDVRFPEAEDIGWGKKLVLFPCHTWAGAGGSMIWWNQERRIAFSYVMNSAEFGTTGDKRSHRLISELVKCLKNISDGRKAGGQLKDWDEFEFGKRPVKVAPVVPLEDASLDKMPVDVLKEL</sequence>
<dbReference type="EMBL" id="QEAO01000027">
    <property type="protein sequence ID" value="TPX32746.1"/>
    <property type="molecule type" value="Genomic_DNA"/>
</dbReference>
<dbReference type="SUPFAM" id="SSF56601">
    <property type="entry name" value="beta-lactamase/transpeptidase-like"/>
    <property type="match status" value="1"/>
</dbReference>
<comment type="caution">
    <text evidence="3">The sequence shown here is derived from an EMBL/GenBank/DDBJ whole genome shotgun (WGS) entry which is preliminary data.</text>
</comment>
<feature type="domain" description="Beta-lactamase-related" evidence="2">
    <location>
        <begin position="148"/>
        <end position="525"/>
    </location>
</feature>
<organism evidence="3 4">
    <name type="scientific">Synchytrium microbalum</name>
    <dbReference type="NCBI Taxonomy" id="1806994"/>
    <lineage>
        <taxon>Eukaryota</taxon>
        <taxon>Fungi</taxon>
        <taxon>Fungi incertae sedis</taxon>
        <taxon>Chytridiomycota</taxon>
        <taxon>Chytridiomycota incertae sedis</taxon>
        <taxon>Chytridiomycetes</taxon>
        <taxon>Synchytriales</taxon>
        <taxon>Synchytriaceae</taxon>
        <taxon>Synchytrium</taxon>
    </lineage>
</organism>
<accession>A0A507C451</accession>
<protein>
    <recommendedName>
        <fullName evidence="2">Beta-lactamase-related domain-containing protein</fullName>
    </recommendedName>
</protein>
<dbReference type="AlphaFoldDB" id="A0A507C451"/>
<proteinExistence type="predicted"/>
<evidence type="ECO:0000259" key="2">
    <source>
        <dbReference type="Pfam" id="PF00144"/>
    </source>
</evidence>
<dbReference type="GeneID" id="42005435"/>
<evidence type="ECO:0000313" key="4">
    <source>
        <dbReference type="Proteomes" id="UP000319731"/>
    </source>
</evidence>
<dbReference type="PANTHER" id="PTHR43319">
    <property type="entry name" value="BETA-LACTAMASE-RELATED"/>
    <property type="match status" value="1"/>
</dbReference>
<evidence type="ECO:0000313" key="3">
    <source>
        <dbReference type="EMBL" id="TPX32746.1"/>
    </source>
</evidence>
<dbReference type="InterPro" id="IPR001466">
    <property type="entry name" value="Beta-lactam-related"/>
</dbReference>
<feature type="region of interest" description="Disordered" evidence="1">
    <location>
        <begin position="1"/>
        <end position="34"/>
    </location>
</feature>
<dbReference type="PANTHER" id="PTHR43319:SF3">
    <property type="entry name" value="BETA-LACTAMASE-RELATED DOMAIN-CONTAINING PROTEIN"/>
    <property type="match status" value="1"/>
</dbReference>
<dbReference type="InterPro" id="IPR052907">
    <property type="entry name" value="Beta-lactamase/esterase"/>
</dbReference>
<feature type="compositionally biased region" description="Basic and acidic residues" evidence="1">
    <location>
        <begin position="1"/>
        <end position="21"/>
    </location>
</feature>
<dbReference type="Gene3D" id="3.40.710.10">
    <property type="entry name" value="DD-peptidase/beta-lactamase superfamily"/>
    <property type="match status" value="1"/>
</dbReference>
<reference evidence="3 4" key="1">
    <citation type="journal article" date="2019" name="Sci. Rep.">
        <title>Comparative genomics of chytrid fungi reveal insights into the obligate biotrophic and pathogenic lifestyle of Synchytrium endobioticum.</title>
        <authorList>
            <person name="van de Vossenberg B.T.L.H."/>
            <person name="Warris S."/>
            <person name="Nguyen H.D.T."/>
            <person name="van Gent-Pelzer M.P.E."/>
            <person name="Joly D.L."/>
            <person name="van de Geest H.C."/>
            <person name="Bonants P.J.M."/>
            <person name="Smith D.S."/>
            <person name="Levesque C.A."/>
            <person name="van der Lee T.A.J."/>
        </authorList>
    </citation>
    <scope>NUCLEOTIDE SEQUENCE [LARGE SCALE GENOMIC DNA]</scope>
    <source>
        <strain evidence="3 4">JEL517</strain>
    </source>
</reference>
<dbReference type="OrthoDB" id="5946976at2759"/>
<dbReference type="Proteomes" id="UP000319731">
    <property type="component" value="Unassembled WGS sequence"/>
</dbReference>
<gene>
    <name evidence="3" type="ORF">SmJEL517_g04210</name>
</gene>
<keyword evidence="4" id="KW-1185">Reference proteome</keyword>